<dbReference type="Gene3D" id="3.40.50.620">
    <property type="entry name" value="HUPs"/>
    <property type="match status" value="1"/>
</dbReference>
<dbReference type="PANTHER" id="PTHR46268">
    <property type="entry name" value="STRESS RESPONSE PROTEIN NHAX"/>
    <property type="match status" value="1"/>
</dbReference>
<proteinExistence type="inferred from homology"/>
<sequence>MAIKPNNYKKILVLHGGFEAGDSALAHGINLAKLSNGSVTILHVVNIPKYPMESISNKLERIELQKKLQDTAFHMKKTMEQEFQKKIKKYNKNKVKTSLVVLIGPTLQKVLEYEKKNNFNLIVMGKSKGSRSVESRSVVGGLTIKLLEQLRCPTLMLDVPVSAKFIGSR</sequence>
<accession>A0A0D5C3Z8</accession>
<evidence type="ECO:0000259" key="2">
    <source>
        <dbReference type="Pfam" id="PF00582"/>
    </source>
</evidence>
<dbReference type="RefSeq" id="WP_048117569.1">
    <property type="nucleotide sequence ID" value="NZ_CP011070.1"/>
</dbReference>
<evidence type="ECO:0000313" key="3">
    <source>
        <dbReference type="EMBL" id="AJW71524.1"/>
    </source>
</evidence>
<evidence type="ECO:0000256" key="1">
    <source>
        <dbReference type="ARBA" id="ARBA00008791"/>
    </source>
</evidence>
<protein>
    <submittedName>
        <fullName evidence="3">Putative Universal stress family protein</fullName>
    </submittedName>
</protein>
<keyword evidence="4" id="KW-1185">Reference proteome</keyword>
<comment type="similarity">
    <text evidence="1">Belongs to the universal stress protein A family.</text>
</comment>
<dbReference type="Proteomes" id="UP000032408">
    <property type="component" value="Chromosome"/>
</dbReference>
<dbReference type="Pfam" id="PF00582">
    <property type="entry name" value="Usp"/>
    <property type="match status" value="1"/>
</dbReference>
<dbReference type="KEGG" id="nin:NADRNF5_1846"/>
<dbReference type="GeneID" id="24821013"/>
<organism evidence="3 4">
    <name type="scientific">Nitrosopumilus adriaticus</name>
    <dbReference type="NCBI Taxonomy" id="1580092"/>
    <lineage>
        <taxon>Archaea</taxon>
        <taxon>Nitrososphaerota</taxon>
        <taxon>Nitrososphaeria</taxon>
        <taxon>Nitrosopumilales</taxon>
        <taxon>Nitrosopumilaceae</taxon>
        <taxon>Nitrosopumilus</taxon>
    </lineage>
</organism>
<dbReference type="InterPro" id="IPR014729">
    <property type="entry name" value="Rossmann-like_a/b/a_fold"/>
</dbReference>
<reference evidence="3 4" key="2">
    <citation type="journal article" date="2016" name="ISME J.">
        <title>Physiological and genomic characterization of two novel marine thaumarchaeal strains indicates niche differentiation.</title>
        <authorList>
            <person name="Bayer B."/>
            <person name="Vojvoda J."/>
            <person name="Offre P."/>
            <person name="Alves R.J."/>
            <person name="Elisabeth N.H."/>
            <person name="Garcia J.A."/>
            <person name="Volland J.M."/>
            <person name="Srivastava A."/>
            <person name="Schleper C."/>
            <person name="Herndl G.J."/>
        </authorList>
    </citation>
    <scope>NUCLEOTIDE SEQUENCE [LARGE SCALE GENOMIC DNA]</scope>
    <source>
        <strain evidence="3 4">NF5</strain>
    </source>
</reference>
<evidence type="ECO:0000313" key="4">
    <source>
        <dbReference type="Proteomes" id="UP000032408"/>
    </source>
</evidence>
<gene>
    <name evidence="3" type="ORF">NADRNF5_1846</name>
</gene>
<reference evidence="4" key="1">
    <citation type="submission" date="2015-03" db="EMBL/GenBank/DDBJ databases">
        <title>Characterization of two novel Thaumarchaeota isolated from the Northern Adriatic Sea.</title>
        <authorList>
            <person name="Bayer B."/>
            <person name="Vojvoda J."/>
            <person name="Offre P."/>
            <person name="Srivastava A."/>
            <person name="Elisabeth N."/>
            <person name="Garcia J.A.L."/>
            <person name="Schleper C."/>
            <person name="Herndl G.J."/>
        </authorList>
    </citation>
    <scope>NUCLEOTIDE SEQUENCE [LARGE SCALE GENOMIC DNA]</scope>
    <source>
        <strain evidence="4">NF5</strain>
    </source>
</reference>
<dbReference type="HOGENOM" id="CLU_049301_16_2_2"/>
<dbReference type="OrthoDB" id="105697at2157"/>
<dbReference type="EMBL" id="CP011070">
    <property type="protein sequence ID" value="AJW71524.1"/>
    <property type="molecule type" value="Genomic_DNA"/>
</dbReference>
<dbReference type="PANTHER" id="PTHR46268:SF6">
    <property type="entry name" value="UNIVERSAL STRESS PROTEIN UP12"/>
    <property type="match status" value="1"/>
</dbReference>
<dbReference type="STRING" id="1580092.NADRNF5_1846"/>
<dbReference type="SUPFAM" id="SSF52402">
    <property type="entry name" value="Adenine nucleotide alpha hydrolases-like"/>
    <property type="match status" value="1"/>
</dbReference>
<dbReference type="AlphaFoldDB" id="A0A0D5C3Z8"/>
<dbReference type="InterPro" id="IPR006016">
    <property type="entry name" value="UspA"/>
</dbReference>
<feature type="domain" description="UspA" evidence="2">
    <location>
        <begin position="8"/>
        <end position="156"/>
    </location>
</feature>
<name>A0A0D5C3Z8_9ARCH</name>
<dbReference type="CDD" id="cd00293">
    <property type="entry name" value="USP-like"/>
    <property type="match status" value="1"/>
</dbReference>